<dbReference type="HOGENOM" id="CLU_3195339_0_0_9"/>
<reference evidence="1" key="2">
    <citation type="submission" date="2013-09" db="EMBL/GenBank/DDBJ databases">
        <title>Draft genome sequence of Anaerotruncus colihominis(DSM 17241).</title>
        <authorList>
            <person name="Sudarsanam P."/>
            <person name="Ley R."/>
            <person name="Guruge J."/>
            <person name="Turnbaugh P.J."/>
            <person name="Mahowald M."/>
            <person name="Liep D."/>
            <person name="Gordon J."/>
        </authorList>
    </citation>
    <scope>NUCLEOTIDE SEQUENCE</scope>
    <source>
        <strain evidence="1">DSM 17241</strain>
    </source>
</reference>
<organism evidence="1 2">
    <name type="scientific">Anaerotruncus colihominis DSM 17241</name>
    <dbReference type="NCBI Taxonomy" id="445972"/>
    <lineage>
        <taxon>Bacteria</taxon>
        <taxon>Bacillati</taxon>
        <taxon>Bacillota</taxon>
        <taxon>Clostridia</taxon>
        <taxon>Eubacteriales</taxon>
        <taxon>Oscillospiraceae</taxon>
        <taxon>Anaerotruncus</taxon>
    </lineage>
</organism>
<reference evidence="1" key="1">
    <citation type="submission" date="2007-11" db="EMBL/GenBank/DDBJ databases">
        <authorList>
            <person name="Fulton L."/>
            <person name="Clifton S."/>
            <person name="Fulton B."/>
            <person name="Xu J."/>
            <person name="Minx P."/>
            <person name="Pepin K.H."/>
            <person name="Johnson M."/>
            <person name="Thiruvilangam P."/>
            <person name="Bhonagiri V."/>
            <person name="Nash W.E."/>
            <person name="Mardis E.R."/>
            <person name="Wilson R.K."/>
        </authorList>
    </citation>
    <scope>NUCLEOTIDE SEQUENCE [LARGE SCALE GENOMIC DNA]</scope>
    <source>
        <strain evidence="1">DSM 17241</strain>
    </source>
</reference>
<proteinExistence type="predicted"/>
<evidence type="ECO:0000313" key="1">
    <source>
        <dbReference type="EMBL" id="EDS12117.1"/>
    </source>
</evidence>
<evidence type="ECO:0000313" key="2">
    <source>
        <dbReference type="Proteomes" id="UP000003803"/>
    </source>
</evidence>
<protein>
    <submittedName>
        <fullName evidence="1">Uncharacterized protein</fullName>
    </submittedName>
</protein>
<dbReference type="EMBL" id="ABGD02000007">
    <property type="protein sequence ID" value="EDS12117.1"/>
    <property type="molecule type" value="Genomic_DNA"/>
</dbReference>
<keyword evidence="2" id="KW-1185">Reference proteome</keyword>
<accession>B0P871</accession>
<gene>
    <name evidence="1" type="ORF">ANACOL_00960</name>
</gene>
<name>B0P871_9FIRM</name>
<comment type="caution">
    <text evidence="1">The sequence shown here is derived from an EMBL/GenBank/DDBJ whole genome shotgun (WGS) entry which is preliminary data.</text>
</comment>
<dbReference type="AlphaFoldDB" id="B0P871"/>
<sequence>MNCSMLWNPFSITSLLPVRSYADGTQAACIIPFLSRYGSATLPPC</sequence>
<dbReference type="Proteomes" id="UP000003803">
    <property type="component" value="Unassembled WGS sequence"/>
</dbReference>